<dbReference type="SUPFAM" id="SSF50939">
    <property type="entry name" value="Sialidases"/>
    <property type="match status" value="1"/>
</dbReference>
<dbReference type="Gene3D" id="2.120.10.10">
    <property type="match status" value="2"/>
</dbReference>
<name>A0A831X8X1_9BACT</name>
<dbReference type="CDD" id="cd15482">
    <property type="entry name" value="Sialidase_non-viral"/>
    <property type="match status" value="1"/>
</dbReference>
<accession>A0A831X8X1</accession>
<evidence type="ECO:0000313" key="1">
    <source>
        <dbReference type="EMBL" id="HEG91750.1"/>
    </source>
</evidence>
<dbReference type="InterPro" id="IPR036278">
    <property type="entry name" value="Sialidase_sf"/>
</dbReference>
<dbReference type="EMBL" id="DSIY01000234">
    <property type="protein sequence ID" value="HEG91750.1"/>
    <property type="molecule type" value="Genomic_DNA"/>
</dbReference>
<protein>
    <submittedName>
        <fullName evidence="1">Exo-alpha-sialidase</fullName>
    </submittedName>
</protein>
<organism evidence="1">
    <name type="scientific">Thermorudis peleae</name>
    <dbReference type="NCBI Taxonomy" id="1382356"/>
    <lineage>
        <taxon>Bacteria</taxon>
        <taxon>Pseudomonadati</taxon>
        <taxon>Thermomicrobiota</taxon>
        <taxon>Thermomicrobia</taxon>
        <taxon>Thermomicrobia incertae sedis</taxon>
        <taxon>Thermorudis</taxon>
    </lineage>
</organism>
<reference evidence="1" key="1">
    <citation type="journal article" date="2020" name="mSystems">
        <title>Genome- and Community-Level Interaction Insights into Carbon Utilization and Element Cycling Functions of Hydrothermarchaeota in Hydrothermal Sediment.</title>
        <authorList>
            <person name="Zhou Z."/>
            <person name="Liu Y."/>
            <person name="Xu W."/>
            <person name="Pan J."/>
            <person name="Luo Z.H."/>
            <person name="Li M."/>
        </authorList>
    </citation>
    <scope>NUCLEOTIDE SEQUENCE [LARGE SCALE GENOMIC DNA]</scope>
    <source>
        <strain evidence="1">SpSt-210</strain>
    </source>
</reference>
<dbReference type="Pfam" id="PF02012">
    <property type="entry name" value="BNR"/>
    <property type="match status" value="1"/>
</dbReference>
<sequence>MAPWDGRERGMTRRPGLPARLFIALSLVLALLSVSTTWSSAAVSRFQRGFNPGERLLPFKLLPSPLELDTDVQPGMTGPDGQFSKEQIERFRCQSSGDPSAAVDISCNVNDFGQDFAPDNEIAIAVNPTDPNHLVAGSNDYYYRFNNATGARQAIVPTGFFTSLDGGKTWIDGQIPLKSGNGGGDPSPAFDRRHGVVLMAQLENVRGHGGPFVAQGDVAVSRSTDGGLTWSEPITVMKGRGTGIGPANRATFFDKEWLTVDNDPDSPFYGRAYLTATLFVNGPQGAYTRSPIVLSYSDDGGLTWTPPVEISGFHESCSFQTTGPEGECDEDQFSIPVVAPGGTVYVHFHNYQNEAAWEVPFDFDAQIMVVKSTDGGVTWSEPVPAVQLEDGLSDMPWSVISRQTIWGHQIRWNASGNIVVNPADPSEITIVFADRGTPNPAATPFCFVTAEGGLNIGEPPDYDPCDARTDFDTDVFEVVSTDGGETWSRRTLIDDGEGAPQWFPWAGYLSDGRLVAAWDEDTEPAPADSFVHVLWIEDEGKEVLGPAEFPDVSVTHWTGQYVPQDRWPAACGPAGYSDPPVEDAEGKDCNVFHGDYTGLAVGSDDSINVVWTGLNALATSPQLDVYTGAEHDGYRQDAMFARRTASEVTSNSNGGPAREGRQ</sequence>
<gene>
    <name evidence="1" type="ORF">ENP34_09985</name>
</gene>
<proteinExistence type="predicted"/>
<comment type="caution">
    <text evidence="1">The sequence shown here is derived from an EMBL/GenBank/DDBJ whole genome shotgun (WGS) entry which is preliminary data.</text>
</comment>
<dbReference type="InterPro" id="IPR002860">
    <property type="entry name" value="BNR_rpt"/>
</dbReference>
<dbReference type="AlphaFoldDB" id="A0A831X8X1"/>